<evidence type="ECO:0000256" key="4">
    <source>
        <dbReference type="SAM" id="MobiDB-lite"/>
    </source>
</evidence>
<dbReference type="SUPFAM" id="SSF46689">
    <property type="entry name" value="Homeodomain-like"/>
    <property type="match status" value="1"/>
</dbReference>
<evidence type="ECO:0000256" key="1">
    <source>
        <dbReference type="ARBA" id="ARBA00023015"/>
    </source>
</evidence>
<feature type="region of interest" description="Disordered" evidence="4">
    <location>
        <begin position="1"/>
        <end position="21"/>
    </location>
</feature>
<keyword evidence="7" id="KW-1185">Reference proteome</keyword>
<evidence type="ECO:0000313" key="7">
    <source>
        <dbReference type="Proteomes" id="UP000219452"/>
    </source>
</evidence>
<dbReference type="PROSITE" id="PS00041">
    <property type="entry name" value="HTH_ARAC_FAMILY_1"/>
    <property type="match status" value="1"/>
</dbReference>
<dbReference type="OrthoDB" id="966180at2"/>
<dbReference type="InterPro" id="IPR018062">
    <property type="entry name" value="HTH_AraC-typ_CS"/>
</dbReference>
<protein>
    <submittedName>
        <fullName evidence="6">AraC-type DNA-binding protein</fullName>
    </submittedName>
</protein>
<accession>A0A286G3G8</accession>
<dbReference type="GO" id="GO:0003700">
    <property type="term" value="F:DNA-binding transcription factor activity"/>
    <property type="evidence" value="ECO:0007669"/>
    <property type="project" value="InterPro"/>
</dbReference>
<dbReference type="Gene3D" id="1.10.10.60">
    <property type="entry name" value="Homeodomain-like"/>
    <property type="match status" value="1"/>
</dbReference>
<sequence>MAHSPKVVTPNRQPYALPPAPPIEDGLTPPVATEVVFLSRMYALLVQHQADPSLRVSRLAHQLGIDRKTLYRKVQRLTHLTPTELIRQYKLRRAADLLRLGYTIAQTAVLSGFKTPSHFTAVFKEYYRQTPTEFITSQGKRVGHE</sequence>
<evidence type="ECO:0000259" key="5">
    <source>
        <dbReference type="PROSITE" id="PS01124"/>
    </source>
</evidence>
<dbReference type="Pfam" id="PF12833">
    <property type="entry name" value="HTH_18"/>
    <property type="match status" value="1"/>
</dbReference>
<dbReference type="InterPro" id="IPR018060">
    <property type="entry name" value="HTH_AraC"/>
</dbReference>
<keyword evidence="3" id="KW-0804">Transcription</keyword>
<dbReference type="Proteomes" id="UP000219452">
    <property type="component" value="Unassembled WGS sequence"/>
</dbReference>
<keyword evidence="2 6" id="KW-0238">DNA-binding</keyword>
<keyword evidence="1" id="KW-0805">Transcription regulation</keyword>
<dbReference type="InterPro" id="IPR050204">
    <property type="entry name" value="AraC_XylS_family_regulators"/>
</dbReference>
<dbReference type="GO" id="GO:0043565">
    <property type="term" value="F:sequence-specific DNA binding"/>
    <property type="evidence" value="ECO:0007669"/>
    <property type="project" value="InterPro"/>
</dbReference>
<organism evidence="6 7">
    <name type="scientific">Spirosoma fluviale</name>
    <dbReference type="NCBI Taxonomy" id="1597977"/>
    <lineage>
        <taxon>Bacteria</taxon>
        <taxon>Pseudomonadati</taxon>
        <taxon>Bacteroidota</taxon>
        <taxon>Cytophagia</taxon>
        <taxon>Cytophagales</taxon>
        <taxon>Cytophagaceae</taxon>
        <taxon>Spirosoma</taxon>
    </lineage>
</organism>
<name>A0A286G3G8_9BACT</name>
<proteinExistence type="predicted"/>
<feature type="domain" description="HTH araC/xylS-type" evidence="5">
    <location>
        <begin position="39"/>
        <end position="137"/>
    </location>
</feature>
<dbReference type="RefSeq" id="WP_097126741.1">
    <property type="nucleotide sequence ID" value="NZ_OCNH01000002.1"/>
</dbReference>
<reference evidence="7" key="1">
    <citation type="submission" date="2017-09" db="EMBL/GenBank/DDBJ databases">
        <authorList>
            <person name="Varghese N."/>
            <person name="Submissions S."/>
        </authorList>
    </citation>
    <scope>NUCLEOTIDE SEQUENCE [LARGE SCALE GENOMIC DNA]</scope>
    <source>
        <strain evidence="7">DSM 29961</strain>
    </source>
</reference>
<dbReference type="PROSITE" id="PS01124">
    <property type="entry name" value="HTH_ARAC_FAMILY_2"/>
    <property type="match status" value="1"/>
</dbReference>
<dbReference type="InterPro" id="IPR009057">
    <property type="entry name" value="Homeodomain-like_sf"/>
</dbReference>
<evidence type="ECO:0000256" key="3">
    <source>
        <dbReference type="ARBA" id="ARBA00023163"/>
    </source>
</evidence>
<evidence type="ECO:0000256" key="2">
    <source>
        <dbReference type="ARBA" id="ARBA00023125"/>
    </source>
</evidence>
<gene>
    <name evidence="6" type="ORF">SAMN06269250_3157</name>
</gene>
<dbReference type="AlphaFoldDB" id="A0A286G3G8"/>
<evidence type="ECO:0000313" key="6">
    <source>
        <dbReference type="EMBL" id="SOD89689.1"/>
    </source>
</evidence>
<dbReference type="PANTHER" id="PTHR46796">
    <property type="entry name" value="HTH-TYPE TRANSCRIPTIONAL ACTIVATOR RHAS-RELATED"/>
    <property type="match status" value="1"/>
</dbReference>
<dbReference type="SMART" id="SM00342">
    <property type="entry name" value="HTH_ARAC"/>
    <property type="match status" value="1"/>
</dbReference>
<dbReference type="EMBL" id="OCNH01000002">
    <property type="protein sequence ID" value="SOD89689.1"/>
    <property type="molecule type" value="Genomic_DNA"/>
</dbReference>